<organism evidence="1 2">
    <name type="scientific">Paraflavisolibacter caeni</name>
    <dbReference type="NCBI Taxonomy" id="2982496"/>
    <lineage>
        <taxon>Bacteria</taxon>
        <taxon>Pseudomonadati</taxon>
        <taxon>Bacteroidota</taxon>
        <taxon>Chitinophagia</taxon>
        <taxon>Chitinophagales</taxon>
        <taxon>Chitinophagaceae</taxon>
        <taxon>Paraflavisolibacter</taxon>
    </lineage>
</organism>
<proteinExistence type="predicted"/>
<accession>A0A9X2XXP2</accession>
<dbReference type="PROSITE" id="PS51257">
    <property type="entry name" value="PROKAR_LIPOPROTEIN"/>
    <property type="match status" value="1"/>
</dbReference>
<gene>
    <name evidence="1" type="ORF">OCK74_20250</name>
</gene>
<dbReference type="RefSeq" id="WP_279298903.1">
    <property type="nucleotide sequence ID" value="NZ_JAOTIF010000020.1"/>
</dbReference>
<evidence type="ECO:0000313" key="2">
    <source>
        <dbReference type="Proteomes" id="UP001155483"/>
    </source>
</evidence>
<protein>
    <submittedName>
        <fullName evidence="1">DUF4249 domain-containing protein</fullName>
    </submittedName>
</protein>
<comment type="caution">
    <text evidence="1">The sequence shown here is derived from an EMBL/GenBank/DDBJ whole genome shotgun (WGS) entry which is preliminary data.</text>
</comment>
<dbReference type="InterPro" id="IPR025345">
    <property type="entry name" value="DUF4249"/>
</dbReference>
<keyword evidence="2" id="KW-1185">Reference proteome</keyword>
<sequence>MMYVKYFILLFILFALLSCEKSITFDLDEPEPKIVVEATIENGVAPRVVLTRSIDYFSSISPEVLASSFIHGASISVSNGTKTHQLKEYSMPLDSGYVFYYYSIDSSNLQTAFVGTLKTKYSLHITHEGKVFDATTTIPDITKKIDSVYWVPAPPSADSNKVVVRVKATDPQGFGDYIRYFTKRNSEPFLPPYNSVFDDYVIDGTTYELPLEPGTDRNEKREEDEAAFFNRGDTVTLKICNIDKPTYEFWRTMEYSYASIGNPFASPVKVTSNISNGALGYFGGYAAQYFRLTIPK</sequence>
<dbReference type="AlphaFoldDB" id="A0A9X2XXP2"/>
<dbReference type="Proteomes" id="UP001155483">
    <property type="component" value="Unassembled WGS sequence"/>
</dbReference>
<name>A0A9X2XXP2_9BACT</name>
<evidence type="ECO:0000313" key="1">
    <source>
        <dbReference type="EMBL" id="MCU7551464.1"/>
    </source>
</evidence>
<dbReference type="Pfam" id="PF14054">
    <property type="entry name" value="DUF4249"/>
    <property type="match status" value="1"/>
</dbReference>
<reference evidence="1" key="1">
    <citation type="submission" date="2022-09" db="EMBL/GenBank/DDBJ databases">
        <authorList>
            <person name="Yuan C."/>
            <person name="Ke Z."/>
        </authorList>
    </citation>
    <scope>NUCLEOTIDE SEQUENCE</scope>
    <source>
        <strain evidence="1">LB-8</strain>
    </source>
</reference>
<dbReference type="EMBL" id="JAOTIF010000020">
    <property type="protein sequence ID" value="MCU7551464.1"/>
    <property type="molecule type" value="Genomic_DNA"/>
</dbReference>
<reference evidence="1" key="2">
    <citation type="submission" date="2023-04" db="EMBL/GenBank/DDBJ databases">
        <title>Paracnuella aquatica gen. nov., sp. nov., a member of the family Chitinophagaceae isolated from a hot spring.</title>
        <authorList>
            <person name="Wang C."/>
        </authorList>
    </citation>
    <scope>NUCLEOTIDE SEQUENCE</scope>
    <source>
        <strain evidence="1">LB-8</strain>
    </source>
</reference>